<proteinExistence type="predicted"/>
<sequence>MSAFLVDVEHIDALLTAGLVYGRDRSPLTWYYPMPESGQPEDLSVLAHQLSPASAGRIGAMLLAENVRSVNHAHQRDQWEPPYLFQELPGQPDPVVVLKAISCLQNQSCEHPGWPDSEAYAFLDALHRMTVTQLPGWRELSNSAWPIQDRLIFDHPRPA</sequence>
<keyword evidence="2" id="KW-1185">Reference proteome</keyword>
<dbReference type="OrthoDB" id="4578443at2"/>
<name>A0A421AX77_9PSEU</name>
<evidence type="ECO:0000313" key="2">
    <source>
        <dbReference type="Proteomes" id="UP000282454"/>
    </source>
</evidence>
<accession>A0A421AX77</accession>
<dbReference type="AlphaFoldDB" id="A0A421AX77"/>
<dbReference type="RefSeq" id="WP_121394299.1">
    <property type="nucleotide sequence ID" value="NZ_RCDD01000007.1"/>
</dbReference>
<evidence type="ECO:0000313" key="1">
    <source>
        <dbReference type="EMBL" id="RLK54445.1"/>
    </source>
</evidence>
<dbReference type="Proteomes" id="UP000282454">
    <property type="component" value="Unassembled WGS sequence"/>
</dbReference>
<protein>
    <submittedName>
        <fullName evidence="1">Uncharacterized protein</fullName>
    </submittedName>
</protein>
<reference evidence="1 2" key="1">
    <citation type="submission" date="2018-10" db="EMBL/GenBank/DDBJ databases">
        <title>Genomic Encyclopedia of Archaeal and Bacterial Type Strains, Phase II (KMG-II): from individual species to whole genera.</title>
        <authorList>
            <person name="Goeker M."/>
        </authorList>
    </citation>
    <scope>NUCLEOTIDE SEQUENCE [LARGE SCALE GENOMIC DNA]</scope>
    <source>
        <strain evidence="1 2">DSM 45657</strain>
    </source>
</reference>
<dbReference type="EMBL" id="RCDD01000007">
    <property type="protein sequence ID" value="RLK54445.1"/>
    <property type="molecule type" value="Genomic_DNA"/>
</dbReference>
<gene>
    <name evidence="1" type="ORF">CLV68_5997</name>
</gene>
<comment type="caution">
    <text evidence="1">The sequence shown here is derived from an EMBL/GenBank/DDBJ whole genome shotgun (WGS) entry which is preliminary data.</text>
</comment>
<organism evidence="1 2">
    <name type="scientific">Actinokineospora cianjurensis</name>
    <dbReference type="NCBI Taxonomy" id="585224"/>
    <lineage>
        <taxon>Bacteria</taxon>
        <taxon>Bacillati</taxon>
        <taxon>Actinomycetota</taxon>
        <taxon>Actinomycetes</taxon>
        <taxon>Pseudonocardiales</taxon>
        <taxon>Pseudonocardiaceae</taxon>
        <taxon>Actinokineospora</taxon>
    </lineage>
</organism>